<feature type="transmembrane region" description="Helical" evidence="6">
    <location>
        <begin position="190"/>
        <end position="209"/>
    </location>
</feature>
<evidence type="ECO:0000256" key="1">
    <source>
        <dbReference type="ARBA" id="ARBA00004651"/>
    </source>
</evidence>
<dbReference type="RefSeq" id="WP_137089284.1">
    <property type="nucleotide sequence ID" value="NZ_CP028923.1"/>
</dbReference>
<evidence type="ECO:0000256" key="3">
    <source>
        <dbReference type="ARBA" id="ARBA00022692"/>
    </source>
</evidence>
<dbReference type="NCBIfam" id="NF037997">
    <property type="entry name" value="Na_Pi_symport"/>
    <property type="match status" value="2"/>
</dbReference>
<dbReference type="PANTHER" id="PTHR10010:SF46">
    <property type="entry name" value="SODIUM-DEPENDENT PHOSPHATE TRANSPORT PROTEIN 2B"/>
    <property type="match status" value="1"/>
</dbReference>
<evidence type="ECO:0000313" key="8">
    <source>
        <dbReference type="Proteomes" id="UP000298616"/>
    </source>
</evidence>
<keyword evidence="5 6" id="KW-0472">Membrane</keyword>
<accession>A0A4D7JQB2</accession>
<dbReference type="InterPro" id="IPR003841">
    <property type="entry name" value="Na/Pi_transpt"/>
</dbReference>
<comment type="subcellular location">
    <subcellularLocation>
        <location evidence="1">Cell membrane</location>
        <topology evidence="1">Multi-pass membrane protein</topology>
    </subcellularLocation>
</comment>
<organism evidence="7 8">
    <name type="scientific">Mangrovivirga cuniculi</name>
    <dbReference type="NCBI Taxonomy" id="2715131"/>
    <lineage>
        <taxon>Bacteria</taxon>
        <taxon>Pseudomonadati</taxon>
        <taxon>Bacteroidota</taxon>
        <taxon>Cytophagia</taxon>
        <taxon>Cytophagales</taxon>
        <taxon>Mangrovivirgaceae</taxon>
        <taxon>Mangrovivirga</taxon>
    </lineage>
</organism>
<dbReference type="GO" id="GO:0005436">
    <property type="term" value="F:sodium:phosphate symporter activity"/>
    <property type="evidence" value="ECO:0007669"/>
    <property type="project" value="InterPro"/>
</dbReference>
<evidence type="ECO:0000256" key="4">
    <source>
        <dbReference type="ARBA" id="ARBA00022989"/>
    </source>
</evidence>
<feature type="transmembrane region" description="Helical" evidence="6">
    <location>
        <begin position="88"/>
        <end position="107"/>
    </location>
</feature>
<keyword evidence="3 6" id="KW-0812">Transmembrane</keyword>
<feature type="transmembrane region" description="Helical" evidence="6">
    <location>
        <begin position="297"/>
        <end position="317"/>
    </location>
</feature>
<feature type="transmembrane region" description="Helical" evidence="6">
    <location>
        <begin position="49"/>
        <end position="82"/>
    </location>
</feature>
<keyword evidence="2" id="KW-1003">Cell membrane</keyword>
<keyword evidence="4 6" id="KW-1133">Transmembrane helix</keyword>
<dbReference type="KEGG" id="fpf:DCC35_02400"/>
<dbReference type="Pfam" id="PF02690">
    <property type="entry name" value="Na_Pi_cotrans"/>
    <property type="match status" value="2"/>
</dbReference>
<dbReference type="Proteomes" id="UP000298616">
    <property type="component" value="Chromosome"/>
</dbReference>
<reference evidence="7 8" key="1">
    <citation type="submission" date="2018-04" db="EMBL/GenBank/DDBJ databases">
        <title>Complete genome uncultured novel isolate.</title>
        <authorList>
            <person name="Merlino G."/>
        </authorList>
    </citation>
    <scope>NUCLEOTIDE SEQUENCE [LARGE SCALE GENOMIC DNA]</scope>
    <source>
        <strain evidence="8">R1DC9</strain>
    </source>
</reference>
<dbReference type="PANTHER" id="PTHR10010">
    <property type="entry name" value="SOLUTE CARRIER FAMILY 34 SODIUM PHOSPHATE , MEMBER 2-RELATED"/>
    <property type="match status" value="1"/>
</dbReference>
<proteinExistence type="predicted"/>
<protein>
    <submittedName>
        <fullName evidence="7">Phosphate transporter</fullName>
    </submittedName>
</protein>
<dbReference type="AlphaFoldDB" id="A0A4D7JQB2"/>
<keyword evidence="8" id="KW-1185">Reference proteome</keyword>
<gene>
    <name evidence="7" type="ORF">DCC35_02400</name>
</gene>
<dbReference type="GO" id="GO:0044341">
    <property type="term" value="P:sodium-dependent phosphate transport"/>
    <property type="evidence" value="ECO:0007669"/>
    <property type="project" value="InterPro"/>
</dbReference>
<evidence type="ECO:0000313" key="7">
    <source>
        <dbReference type="EMBL" id="QCK13686.1"/>
    </source>
</evidence>
<sequence length="384" mass="42177">MNNKKVHTYYAIIIASLIIFFFTLNIMASSLRLLSQDTINSLIEATSNPFIGLFIGLISTAIIQSSSAVTSIIVTMVAAGTISFPSSIPIIMGANIGTTLTSTLVSITFVNQKNKFRRAIAAGTVHDMFNILVAAILFPLEMTTGLLSQLTQMISNSIQVQSSKLIFTNFSFITSKNVVSSFILSWFDSYILLSVLSFILLLVTIKLLAKYGSLVLIGESKEKMQKYFFTNPFRSFIWGTVITAGVQSSSVTTPLVVPLVATRKISMSQGFAFVMGANIGTTITALLVAIFTGGAAINVAVVHLLFNLFGVILFLPNKMFRQIPVVLAEKLGKLTGQYRIAGFIYIIFIFFLLPYTLIYFSQKSDNSAINDRIGSYHEQRVDNY</sequence>
<dbReference type="EMBL" id="CP028923">
    <property type="protein sequence ID" value="QCK13686.1"/>
    <property type="molecule type" value="Genomic_DNA"/>
</dbReference>
<evidence type="ECO:0000256" key="5">
    <source>
        <dbReference type="ARBA" id="ARBA00023136"/>
    </source>
</evidence>
<evidence type="ECO:0000256" key="2">
    <source>
        <dbReference type="ARBA" id="ARBA00022475"/>
    </source>
</evidence>
<dbReference type="GO" id="GO:0005886">
    <property type="term" value="C:plasma membrane"/>
    <property type="evidence" value="ECO:0007669"/>
    <property type="project" value="UniProtKB-SubCell"/>
</dbReference>
<name>A0A4D7JQB2_9BACT</name>
<feature type="transmembrane region" description="Helical" evidence="6">
    <location>
        <begin position="338"/>
        <end position="360"/>
    </location>
</feature>
<feature type="transmembrane region" description="Helical" evidence="6">
    <location>
        <begin position="6"/>
        <end position="28"/>
    </location>
</feature>
<evidence type="ECO:0000256" key="6">
    <source>
        <dbReference type="SAM" id="Phobius"/>
    </source>
</evidence>
<feature type="transmembrane region" description="Helical" evidence="6">
    <location>
        <begin position="271"/>
        <end position="291"/>
    </location>
</feature>
<dbReference type="OrthoDB" id="9763003at2"/>